<proteinExistence type="predicted"/>
<gene>
    <name evidence="1" type="ORF">LCGC14_3147870</name>
</gene>
<feature type="non-terminal residue" evidence="1">
    <location>
        <position position="1"/>
    </location>
</feature>
<accession>A0A0F8YJ91</accession>
<protein>
    <submittedName>
        <fullName evidence="1">Uncharacterized protein</fullName>
    </submittedName>
</protein>
<dbReference type="AlphaFoldDB" id="A0A0F8YJ91"/>
<comment type="caution">
    <text evidence="1">The sequence shown here is derived from an EMBL/GenBank/DDBJ whole genome shotgun (WGS) entry which is preliminary data.</text>
</comment>
<reference evidence="1" key="1">
    <citation type="journal article" date="2015" name="Nature">
        <title>Complex archaea that bridge the gap between prokaryotes and eukaryotes.</title>
        <authorList>
            <person name="Spang A."/>
            <person name="Saw J.H."/>
            <person name="Jorgensen S.L."/>
            <person name="Zaremba-Niedzwiedzka K."/>
            <person name="Martijn J."/>
            <person name="Lind A.E."/>
            <person name="van Eijk R."/>
            <person name="Schleper C."/>
            <person name="Guy L."/>
            <person name="Ettema T.J."/>
        </authorList>
    </citation>
    <scope>NUCLEOTIDE SEQUENCE</scope>
</reference>
<dbReference type="EMBL" id="LAZR01069208">
    <property type="protein sequence ID" value="KKK48166.1"/>
    <property type="molecule type" value="Genomic_DNA"/>
</dbReference>
<evidence type="ECO:0000313" key="1">
    <source>
        <dbReference type="EMBL" id="KKK48166.1"/>
    </source>
</evidence>
<organism evidence="1">
    <name type="scientific">marine sediment metagenome</name>
    <dbReference type="NCBI Taxonomy" id="412755"/>
    <lineage>
        <taxon>unclassified sequences</taxon>
        <taxon>metagenomes</taxon>
        <taxon>ecological metagenomes</taxon>
    </lineage>
</organism>
<sequence>RRELAFGQGMMERRTRIQEKGAMGRELLKLGPDPFKQAVTLSGGIQRGITPQQTAVGQAQAFISEPLPEPSMNMSLPEMEQMLLSLQNMQAPTFNAFGLAPGGLAEGGVIEMENKDGAFTMKPNSEQTFLVGDGAGVIPGVTEVLTVGTNERGAFSVKVTPLAGVAQGGLELSTLQALAPLYEGLGFTSVPYATTNPFGGTTTTFAPGFEHGPSGSTALGFRPRLIRPIGSAGVYYVENGVLRPMSAEAFQQAGFLSSDIIDVLPETLSQYGTIGPPMTEAPPLGIPGQQPAFQALRSPLIEGTTGALLPAPFKQARLLGQWQRERPDLFNLAMSA</sequence>
<name>A0A0F8YJ91_9ZZZZ</name>
<feature type="non-terminal residue" evidence="1">
    <location>
        <position position="336"/>
    </location>
</feature>